<keyword evidence="5" id="KW-1185">Reference proteome</keyword>
<evidence type="ECO:0000256" key="1">
    <source>
        <dbReference type="SAM" id="Phobius"/>
    </source>
</evidence>
<dbReference type="Gene3D" id="2.60.40.10">
    <property type="entry name" value="Immunoglobulins"/>
    <property type="match status" value="2"/>
</dbReference>
<protein>
    <recommendedName>
        <fullName evidence="3">Ig-like domain-containing protein</fullName>
    </recommendedName>
</protein>
<gene>
    <name evidence="4" type="ORF">AGOR_G00192030</name>
</gene>
<evidence type="ECO:0000313" key="5">
    <source>
        <dbReference type="Proteomes" id="UP000829720"/>
    </source>
</evidence>
<dbReference type="InterPro" id="IPR036179">
    <property type="entry name" value="Ig-like_dom_sf"/>
</dbReference>
<dbReference type="PANTHER" id="PTHR21063">
    <property type="entry name" value="LFA-3"/>
    <property type="match status" value="1"/>
</dbReference>
<accession>A0A8T3CWB9</accession>
<dbReference type="PANTHER" id="PTHR21063:SF4">
    <property type="entry name" value="CD48 ANTIGEN-RELATED"/>
    <property type="match status" value="1"/>
</dbReference>
<evidence type="ECO:0000259" key="3">
    <source>
        <dbReference type="PROSITE" id="PS50835"/>
    </source>
</evidence>
<comment type="caution">
    <text evidence="4">The sequence shown here is derived from an EMBL/GenBank/DDBJ whole genome shotgun (WGS) entry which is preliminary data.</text>
</comment>
<organism evidence="4 5">
    <name type="scientific">Albula goreensis</name>
    <dbReference type="NCBI Taxonomy" id="1534307"/>
    <lineage>
        <taxon>Eukaryota</taxon>
        <taxon>Metazoa</taxon>
        <taxon>Chordata</taxon>
        <taxon>Craniata</taxon>
        <taxon>Vertebrata</taxon>
        <taxon>Euteleostomi</taxon>
        <taxon>Actinopterygii</taxon>
        <taxon>Neopterygii</taxon>
        <taxon>Teleostei</taxon>
        <taxon>Albuliformes</taxon>
        <taxon>Albulidae</taxon>
        <taxon>Albula</taxon>
    </lineage>
</organism>
<dbReference type="EMBL" id="JAERUA010000018">
    <property type="protein sequence ID" value="KAI1887604.1"/>
    <property type="molecule type" value="Genomic_DNA"/>
</dbReference>
<sequence>MKISRTWKNWLWFVCYLARICTCSSQTTQNMQWVKGIVGGNVTFNAPVLIIGSLLYEDVGNIAMVFKGSSDTEIKDQFKDRLQWDSQTGLFTITQLKTEDSGTYKVDCNDGQSKLTVFKLTVYNNVSMPTVTVTVLGRGICSVLCSVENGREVTLSWQREGEILNHTSSPDLNTTLSLPLETGEYRSTYRCVAANPVSSLHLEIPEKCQHEGIIVKDEHIRTYVIPVVCSFLSIIAIIVVTLCLRKRSQRHTEDTNTSRRSQPDVYYAEITHNNQRETQCSLPELDISTQSCKLTTVYDELRPHEAPTNTADQC</sequence>
<feature type="transmembrane region" description="Helical" evidence="1">
    <location>
        <begin position="223"/>
        <end position="244"/>
    </location>
</feature>
<dbReference type="InterPro" id="IPR013783">
    <property type="entry name" value="Ig-like_fold"/>
</dbReference>
<keyword evidence="1" id="KW-1133">Transmembrane helix</keyword>
<proteinExistence type="predicted"/>
<name>A0A8T3CWB9_9TELE</name>
<feature type="domain" description="Ig-like" evidence="3">
    <location>
        <begin position="129"/>
        <end position="203"/>
    </location>
</feature>
<feature type="chain" id="PRO_5035774851" description="Ig-like domain-containing protein" evidence="2">
    <location>
        <begin position="26"/>
        <end position="314"/>
    </location>
</feature>
<keyword evidence="2" id="KW-0732">Signal</keyword>
<dbReference type="OrthoDB" id="9835793at2759"/>
<dbReference type="CDD" id="cd00096">
    <property type="entry name" value="Ig"/>
    <property type="match status" value="1"/>
</dbReference>
<keyword evidence="1" id="KW-0472">Membrane</keyword>
<feature type="signal peptide" evidence="2">
    <location>
        <begin position="1"/>
        <end position="25"/>
    </location>
</feature>
<dbReference type="AlphaFoldDB" id="A0A8T3CWB9"/>
<dbReference type="InterPro" id="IPR007110">
    <property type="entry name" value="Ig-like_dom"/>
</dbReference>
<evidence type="ECO:0000256" key="2">
    <source>
        <dbReference type="SAM" id="SignalP"/>
    </source>
</evidence>
<keyword evidence="1" id="KW-0812">Transmembrane</keyword>
<dbReference type="Proteomes" id="UP000829720">
    <property type="component" value="Unassembled WGS sequence"/>
</dbReference>
<dbReference type="PROSITE" id="PS50835">
    <property type="entry name" value="IG_LIKE"/>
    <property type="match status" value="1"/>
</dbReference>
<reference evidence="4" key="1">
    <citation type="submission" date="2021-01" db="EMBL/GenBank/DDBJ databases">
        <authorList>
            <person name="Zahm M."/>
            <person name="Roques C."/>
            <person name="Cabau C."/>
            <person name="Klopp C."/>
            <person name="Donnadieu C."/>
            <person name="Jouanno E."/>
            <person name="Lampietro C."/>
            <person name="Louis A."/>
            <person name="Herpin A."/>
            <person name="Echchiki A."/>
            <person name="Berthelot C."/>
            <person name="Parey E."/>
            <person name="Roest-Crollius H."/>
            <person name="Braasch I."/>
            <person name="Postlethwait J."/>
            <person name="Bobe J."/>
            <person name="Montfort J."/>
            <person name="Bouchez O."/>
            <person name="Begum T."/>
            <person name="Mejri S."/>
            <person name="Adams A."/>
            <person name="Chen W.-J."/>
            <person name="Guiguen Y."/>
        </authorList>
    </citation>
    <scope>NUCLEOTIDE SEQUENCE</scope>
    <source>
        <tissue evidence="4">Blood</tissue>
    </source>
</reference>
<evidence type="ECO:0000313" key="4">
    <source>
        <dbReference type="EMBL" id="KAI1887604.1"/>
    </source>
</evidence>
<dbReference type="SUPFAM" id="SSF48726">
    <property type="entry name" value="Immunoglobulin"/>
    <property type="match status" value="2"/>
</dbReference>